<accession>A0AC61MV83</accession>
<gene>
    <name evidence="1" type="ORF">JYE49_09440</name>
</gene>
<dbReference type="Proteomes" id="UP000682782">
    <property type="component" value="Chromosome"/>
</dbReference>
<name>A0AC61MV83_9FIRM</name>
<evidence type="ECO:0000313" key="2">
    <source>
        <dbReference type="Proteomes" id="UP000682782"/>
    </source>
</evidence>
<dbReference type="EMBL" id="CP068393">
    <property type="protein sequence ID" value="QUC66092.1"/>
    <property type="molecule type" value="Genomic_DNA"/>
</dbReference>
<protein>
    <submittedName>
        <fullName evidence="1">Extracellular solute-binding protein</fullName>
    </submittedName>
</protein>
<evidence type="ECO:0000313" key="1">
    <source>
        <dbReference type="EMBL" id="QUC66092.1"/>
    </source>
</evidence>
<proteinExistence type="predicted"/>
<sequence length="813" mass="93239">MMNPNGKKLILWFLSLILCITACAPAFASTGDRVLLRRSDDESSFYIRSVLPYGEGGFCVFIENYPDQIVMRYTDYQAEPEKFVKKMNEEERKNWWLEGLDEDSKEEEGNDEDIFFADDVPENQDTQEYEYVNDYFGWNGEIYALMNKSSYDGETSKEELLVKHVKLEDGQIILEDENVPELDFSSLVDSESGSLRFYGTNNIVTAGDSLFMTYYAEEGERLLVFDMNSGACTEGELEDVSELVAGPEGSLLVTRAIWSEDMNDYDTVTIKISKMDPATLSEEALTEIKVKGDSRITPCYNAENDTLYYAANGELWAMPQFDAAKAVAVNDCPEIGNSMKMLKDGFVLVQFFSSLSVKNTDPTQRGSIQLRVKGGGYGTVTNAIYDLNNSRGDISVIAETDWTFQNDILQSMMNRDAHTDVYLLSYQSNEFNALYNRNYLIDLSSNEKIAASTARMYPYIQDAVKQDGKIVAVPVYAYGGTLGVNVDTMKMLGMKEEDLPHTWNQFFDWMEKLPEMMENVQVKISWEDRMYLRTMILESMIEQYELWMEKKGDKEYAFNNPILCDLIRRLNNLDYDGLRAREHVEYDPENEEDGYYDDGGDDDNMVLLESYISTTMNGDVYYVPLFLSFADDEDPVIPTELEVAFVNPYSEHPQEAMEFLGVLLNNLDLDNQYTIYTDKTEPIRNPSENESLTMIQEAIEAYKAKIETAEGDKKADLEENLKNLEENQKDIERYSWRISPELIERYQKNINLYKVRGYSFYNALFGQENNNGNEDEPSAYEKIFASEESLKMAPEELLGMLDSKVQMIRLEGN</sequence>
<organism evidence="1 2">
    <name type="scientific">Aristaeella hokkaidonensis</name>
    <dbReference type="NCBI Taxonomy" id="3046382"/>
    <lineage>
        <taxon>Bacteria</taxon>
        <taxon>Bacillati</taxon>
        <taxon>Bacillota</taxon>
        <taxon>Clostridia</taxon>
        <taxon>Eubacteriales</taxon>
        <taxon>Aristaeellaceae</taxon>
        <taxon>Aristaeella</taxon>
    </lineage>
</organism>
<reference evidence="1" key="1">
    <citation type="submission" date="2021-01" db="EMBL/GenBank/DDBJ databases">
        <title>Complete genome sequence of Clostridiales bacterium R-7.</title>
        <authorList>
            <person name="Mahoney-Kurpe S.C."/>
            <person name="Palevich N."/>
            <person name="Koike S."/>
            <person name="Moon C.D."/>
            <person name="Attwood G.T."/>
        </authorList>
    </citation>
    <scope>NUCLEOTIDE SEQUENCE</scope>
    <source>
        <strain evidence="1">R-7</strain>
    </source>
</reference>
<keyword evidence="2" id="KW-1185">Reference proteome</keyword>